<keyword evidence="4" id="KW-1185">Reference proteome</keyword>
<keyword evidence="2" id="KW-0812">Transmembrane</keyword>
<feature type="region of interest" description="Disordered" evidence="1">
    <location>
        <begin position="18"/>
        <end position="40"/>
    </location>
</feature>
<name>A0A9D4RQ07_DREPO</name>
<proteinExistence type="predicted"/>
<accession>A0A9D4RQ07</accession>
<evidence type="ECO:0000313" key="4">
    <source>
        <dbReference type="Proteomes" id="UP000828390"/>
    </source>
</evidence>
<reference evidence="3" key="2">
    <citation type="submission" date="2020-11" db="EMBL/GenBank/DDBJ databases">
        <authorList>
            <person name="McCartney M.A."/>
            <person name="Auch B."/>
            <person name="Kono T."/>
            <person name="Mallez S."/>
            <person name="Becker A."/>
            <person name="Gohl D.M."/>
            <person name="Silverstein K.A.T."/>
            <person name="Koren S."/>
            <person name="Bechman K.B."/>
            <person name="Herman A."/>
            <person name="Abrahante J.E."/>
            <person name="Garbe J."/>
        </authorList>
    </citation>
    <scope>NUCLEOTIDE SEQUENCE</scope>
    <source>
        <strain evidence="3">Duluth1</strain>
        <tissue evidence="3">Whole animal</tissue>
    </source>
</reference>
<dbReference type="AlphaFoldDB" id="A0A9D4RQ07"/>
<keyword evidence="2" id="KW-1133">Transmembrane helix</keyword>
<evidence type="ECO:0000256" key="1">
    <source>
        <dbReference type="SAM" id="MobiDB-lite"/>
    </source>
</evidence>
<dbReference type="Proteomes" id="UP000828390">
    <property type="component" value="Unassembled WGS sequence"/>
</dbReference>
<evidence type="ECO:0000313" key="3">
    <source>
        <dbReference type="EMBL" id="KAH3874382.1"/>
    </source>
</evidence>
<gene>
    <name evidence="3" type="ORF">DPMN_037624</name>
</gene>
<evidence type="ECO:0000256" key="2">
    <source>
        <dbReference type="SAM" id="Phobius"/>
    </source>
</evidence>
<comment type="caution">
    <text evidence="3">The sequence shown here is derived from an EMBL/GenBank/DDBJ whole genome shotgun (WGS) entry which is preliminary data.</text>
</comment>
<dbReference type="EMBL" id="JAIWYP010000002">
    <property type="protein sequence ID" value="KAH3874382.1"/>
    <property type="molecule type" value="Genomic_DNA"/>
</dbReference>
<reference evidence="3" key="1">
    <citation type="journal article" date="2019" name="bioRxiv">
        <title>The Genome of the Zebra Mussel, Dreissena polymorpha: A Resource for Invasive Species Research.</title>
        <authorList>
            <person name="McCartney M.A."/>
            <person name="Auch B."/>
            <person name="Kono T."/>
            <person name="Mallez S."/>
            <person name="Zhang Y."/>
            <person name="Obille A."/>
            <person name="Becker A."/>
            <person name="Abrahante J.E."/>
            <person name="Garbe J."/>
            <person name="Badalamenti J.P."/>
            <person name="Herman A."/>
            <person name="Mangelson H."/>
            <person name="Liachko I."/>
            <person name="Sullivan S."/>
            <person name="Sone E.D."/>
            <person name="Koren S."/>
            <person name="Silverstein K.A.T."/>
            <person name="Beckman K.B."/>
            <person name="Gohl D.M."/>
        </authorList>
    </citation>
    <scope>NUCLEOTIDE SEQUENCE</scope>
    <source>
        <strain evidence="3">Duluth1</strain>
        <tissue evidence="3">Whole animal</tissue>
    </source>
</reference>
<sequence length="200" mass="22720">MYHLVLFRLIRPRGLPQRGRGKARLVGRGGGRSQPAARGRGRGCRGRACFVICLKYDRVTVFHNTKISFTVAHFFIIPVCILFNILVITVLQDEINAMSRDEMVALLVQTVRINPGLMFNVMRPSVAPECGFHLPGDQQSPHLGSCVQCRDMPTPVERVCCGKRVCITHIPVVEIMKYKVLIQTDCLHKQELCYYMMNQY</sequence>
<keyword evidence="2" id="KW-0472">Membrane</keyword>
<protein>
    <submittedName>
        <fullName evidence="3">Uncharacterized protein</fullName>
    </submittedName>
</protein>
<feature type="transmembrane region" description="Helical" evidence="2">
    <location>
        <begin position="67"/>
        <end position="91"/>
    </location>
</feature>
<organism evidence="3 4">
    <name type="scientific">Dreissena polymorpha</name>
    <name type="common">Zebra mussel</name>
    <name type="synonym">Mytilus polymorpha</name>
    <dbReference type="NCBI Taxonomy" id="45954"/>
    <lineage>
        <taxon>Eukaryota</taxon>
        <taxon>Metazoa</taxon>
        <taxon>Spiralia</taxon>
        <taxon>Lophotrochozoa</taxon>
        <taxon>Mollusca</taxon>
        <taxon>Bivalvia</taxon>
        <taxon>Autobranchia</taxon>
        <taxon>Heteroconchia</taxon>
        <taxon>Euheterodonta</taxon>
        <taxon>Imparidentia</taxon>
        <taxon>Neoheterodontei</taxon>
        <taxon>Myida</taxon>
        <taxon>Dreissenoidea</taxon>
        <taxon>Dreissenidae</taxon>
        <taxon>Dreissena</taxon>
    </lineage>
</organism>